<name>A0A1A7Q4T4_9PAST</name>
<dbReference type="EMBL" id="JTJL01000001">
    <property type="protein sequence ID" value="OBW96446.1"/>
    <property type="molecule type" value="Genomic_DNA"/>
</dbReference>
<dbReference type="EMBL" id="JTJU01000051">
    <property type="protein sequence ID" value="OBX08912.1"/>
    <property type="molecule type" value="Genomic_DNA"/>
</dbReference>
<proteinExistence type="predicted"/>
<evidence type="ECO:0000256" key="1">
    <source>
        <dbReference type="SAM" id="SignalP"/>
    </source>
</evidence>
<sequence>MKLNKKLLVLLSVGLLFSANSFARDTVHHLPIKDVFDMPEAKQKLDPSIKFYFGQSVNGNIVKTDSTNKKTNAFNKSDEQACRWSMLSALIQMQKRAQQLGVKKISNVVSYYKKQPYKSTSLYECHAGAVMAGVAIKGDFVK</sequence>
<dbReference type="Proteomes" id="UP000092527">
    <property type="component" value="Unassembled WGS sequence"/>
</dbReference>
<evidence type="ECO:0008006" key="6">
    <source>
        <dbReference type="Google" id="ProtNLM"/>
    </source>
</evidence>
<evidence type="ECO:0000313" key="5">
    <source>
        <dbReference type="Proteomes" id="UP000092649"/>
    </source>
</evidence>
<feature type="chain" id="PRO_5011162012" description="Excinuclease ABC subunit A" evidence="1">
    <location>
        <begin position="24"/>
        <end position="142"/>
    </location>
</feature>
<keyword evidence="5" id="KW-1185">Reference proteome</keyword>
<organism evidence="2 5">
    <name type="scientific">Gallibacterium salpingitidis</name>
    <dbReference type="NCBI Taxonomy" id="505341"/>
    <lineage>
        <taxon>Bacteria</taxon>
        <taxon>Pseudomonadati</taxon>
        <taxon>Pseudomonadota</taxon>
        <taxon>Gammaproteobacteria</taxon>
        <taxon>Pasteurellales</taxon>
        <taxon>Pasteurellaceae</taxon>
        <taxon>Gallibacterium</taxon>
    </lineage>
</organism>
<dbReference type="RefSeq" id="WP_066104220.1">
    <property type="nucleotide sequence ID" value="NZ_CP103875.1"/>
</dbReference>
<dbReference type="PATRIC" id="fig|505341.3.peg.90"/>
<dbReference type="STRING" id="505341.QV08_10010"/>
<protein>
    <recommendedName>
        <fullName evidence="6">Excinuclease ABC subunit A</fullName>
    </recommendedName>
</protein>
<gene>
    <name evidence="2" type="ORF">QS62_00450</name>
    <name evidence="3" type="ORF">QV09_09295</name>
</gene>
<dbReference type="AlphaFoldDB" id="A0A1A7Q4T4"/>
<reference evidence="4 5" key="1">
    <citation type="submission" date="2014-11" db="EMBL/GenBank/DDBJ databases">
        <title>Pan-genome of Gallibacterium spp.</title>
        <authorList>
            <person name="Kudirkiene E."/>
            <person name="Bojesen A.M."/>
        </authorList>
    </citation>
    <scope>NUCLEOTIDE SEQUENCE [LARGE SCALE GENOMIC DNA]</scope>
    <source>
        <strain evidence="3 4">18469/18</strain>
        <strain evidence="2 5">F150</strain>
    </source>
</reference>
<keyword evidence="1" id="KW-0732">Signal</keyword>
<evidence type="ECO:0000313" key="4">
    <source>
        <dbReference type="Proteomes" id="UP000092527"/>
    </source>
</evidence>
<dbReference type="Proteomes" id="UP000092649">
    <property type="component" value="Unassembled WGS sequence"/>
</dbReference>
<feature type="signal peptide" evidence="1">
    <location>
        <begin position="1"/>
        <end position="23"/>
    </location>
</feature>
<dbReference type="OrthoDB" id="8161726at2"/>
<comment type="caution">
    <text evidence="2">The sequence shown here is derived from an EMBL/GenBank/DDBJ whole genome shotgun (WGS) entry which is preliminary data.</text>
</comment>
<accession>A0A1A7Q4T4</accession>
<evidence type="ECO:0000313" key="3">
    <source>
        <dbReference type="EMBL" id="OBX08912.1"/>
    </source>
</evidence>
<evidence type="ECO:0000313" key="2">
    <source>
        <dbReference type="EMBL" id="OBW96446.1"/>
    </source>
</evidence>